<reference evidence="1 2" key="1">
    <citation type="journal article" date="2008" name="Proc. Natl. Acad. Sci. U.S.A.">
        <title>Niche adaptation and genome expansion in the chlorophyll d-producing cyanobacterium Acaryochloris marina.</title>
        <authorList>
            <person name="Swingley W.D."/>
            <person name="Chen M."/>
            <person name="Cheung P.C."/>
            <person name="Conrad A.L."/>
            <person name="Dejesa L.C."/>
            <person name="Hao J."/>
            <person name="Honchak B.M."/>
            <person name="Karbach L.E."/>
            <person name="Kurdoglu A."/>
            <person name="Lahiri S."/>
            <person name="Mastrian S.D."/>
            <person name="Miyashita H."/>
            <person name="Page L."/>
            <person name="Ramakrishna P."/>
            <person name="Satoh S."/>
            <person name="Sattley W.M."/>
            <person name="Shimada Y."/>
            <person name="Taylor H.L."/>
            <person name="Tomo T."/>
            <person name="Tsuchiya T."/>
            <person name="Wang Z.T."/>
            <person name="Raymond J."/>
            <person name="Mimuro M."/>
            <person name="Blankenship R.E."/>
            <person name="Touchman J.W."/>
        </authorList>
    </citation>
    <scope>NUCLEOTIDE SEQUENCE [LARGE SCALE GENOMIC DNA]</scope>
    <source>
        <strain evidence="2">MBIC 11017</strain>
    </source>
</reference>
<dbReference type="Pfam" id="PF05258">
    <property type="entry name" value="DciA"/>
    <property type="match status" value="1"/>
</dbReference>
<proteinExistence type="predicted"/>
<dbReference type="eggNOG" id="COG5512">
    <property type="taxonomic scope" value="Bacteria"/>
</dbReference>
<organism evidence="1 2">
    <name type="scientific">Acaryochloris marina (strain MBIC 11017)</name>
    <dbReference type="NCBI Taxonomy" id="329726"/>
    <lineage>
        <taxon>Bacteria</taxon>
        <taxon>Bacillati</taxon>
        <taxon>Cyanobacteriota</taxon>
        <taxon>Cyanophyceae</taxon>
        <taxon>Acaryochloridales</taxon>
        <taxon>Acaryochloridaceae</taxon>
        <taxon>Acaryochloris</taxon>
    </lineage>
</organism>
<accession>B0CDY4</accession>
<dbReference type="Proteomes" id="UP000000268">
    <property type="component" value="Chromosome"/>
</dbReference>
<evidence type="ECO:0008006" key="3">
    <source>
        <dbReference type="Google" id="ProtNLM"/>
    </source>
</evidence>
<dbReference type="RefSeq" id="WP_012165692.1">
    <property type="nucleotide sequence ID" value="NC_009925.1"/>
</dbReference>
<sequence>MSLQPVQQVLSTLKQTHWQHEQEFVQLLDTWTQIVGPVVAAQTQPIQITPRKILLVATTSSAWAQNLAFERSRILHKLNTQLSYEFTDIRFSTSQWPRRSNNTHRRSVPPSITPASLLPALPVARLEPSLDPNEAFERWTNAIHKRSHGYPTCPICQCPTPKTELQRWSVCSLCAVRKPEV</sequence>
<dbReference type="PANTHER" id="PTHR36456">
    <property type="entry name" value="UPF0232 PROTEIN SCO3875"/>
    <property type="match status" value="1"/>
</dbReference>
<evidence type="ECO:0000313" key="1">
    <source>
        <dbReference type="EMBL" id="ABW30458.1"/>
    </source>
</evidence>
<evidence type="ECO:0000313" key="2">
    <source>
        <dbReference type="Proteomes" id="UP000000268"/>
    </source>
</evidence>
<keyword evidence="2" id="KW-1185">Reference proteome</keyword>
<protein>
    <recommendedName>
        <fullName evidence="3">DUF721 domain-containing protein</fullName>
    </recommendedName>
</protein>
<name>B0CDY4_ACAM1</name>
<dbReference type="EMBL" id="CP000828">
    <property type="protein sequence ID" value="ABW30458.1"/>
    <property type="molecule type" value="Genomic_DNA"/>
</dbReference>
<dbReference type="HOGENOM" id="CLU_127714_0_0_3"/>
<dbReference type="KEGG" id="amr:AM1_5504"/>
<dbReference type="OrthoDB" id="511752at2"/>
<dbReference type="PANTHER" id="PTHR36456:SF1">
    <property type="entry name" value="UPF0232 PROTEIN SCO3875"/>
    <property type="match status" value="1"/>
</dbReference>
<gene>
    <name evidence="1" type="ordered locus">AM1_5504</name>
</gene>
<dbReference type="InterPro" id="IPR007922">
    <property type="entry name" value="DciA-like"/>
</dbReference>
<dbReference type="AlphaFoldDB" id="B0CDY4"/>
<dbReference type="STRING" id="329726.AM1_5504"/>